<evidence type="ECO:0000256" key="1">
    <source>
        <dbReference type="ARBA" id="ARBA00010792"/>
    </source>
</evidence>
<evidence type="ECO:0000313" key="4">
    <source>
        <dbReference type="EMBL" id="MBL0389112.1"/>
    </source>
</evidence>
<keyword evidence="5" id="KW-1185">Reference proteome</keyword>
<gene>
    <name evidence="4" type="ORF">JJB07_21185</name>
</gene>
<dbReference type="Proteomes" id="UP000602284">
    <property type="component" value="Unassembled WGS sequence"/>
</dbReference>
<reference evidence="4 5" key="1">
    <citation type="submission" date="2021-01" db="EMBL/GenBank/DDBJ databases">
        <title>Tumebacillus sp. strain ITR2 16S ribosomal RNA gene Genome sequencing and assembly.</title>
        <authorList>
            <person name="Kang M."/>
        </authorList>
    </citation>
    <scope>NUCLEOTIDE SEQUENCE [LARGE SCALE GENOMIC DNA]</scope>
    <source>
        <strain evidence="4 5">ITR2</strain>
    </source>
</reference>
<dbReference type="PANTHER" id="PTHR42709">
    <property type="entry name" value="ALKALINE PHOSPHATASE LIKE PROTEIN"/>
    <property type="match status" value="1"/>
</dbReference>
<keyword evidence="2" id="KW-1133">Transmembrane helix</keyword>
<keyword evidence="2" id="KW-0472">Membrane</keyword>
<evidence type="ECO:0000259" key="3">
    <source>
        <dbReference type="Pfam" id="PF09335"/>
    </source>
</evidence>
<feature type="transmembrane region" description="Helical" evidence="2">
    <location>
        <begin position="136"/>
        <end position="160"/>
    </location>
</feature>
<proteinExistence type="inferred from homology"/>
<keyword evidence="2" id="KW-0812">Transmembrane</keyword>
<dbReference type="InterPro" id="IPR032816">
    <property type="entry name" value="VTT_dom"/>
</dbReference>
<dbReference type="PANTHER" id="PTHR42709:SF9">
    <property type="entry name" value="ALKALINE PHOSPHATASE LIKE PROTEIN"/>
    <property type="match status" value="1"/>
</dbReference>
<organism evidence="4 5">
    <name type="scientific">Tumebacillus amylolyticus</name>
    <dbReference type="NCBI Taxonomy" id="2801339"/>
    <lineage>
        <taxon>Bacteria</taxon>
        <taxon>Bacillati</taxon>
        <taxon>Bacillota</taxon>
        <taxon>Bacilli</taxon>
        <taxon>Bacillales</taxon>
        <taxon>Alicyclobacillaceae</taxon>
        <taxon>Tumebacillus</taxon>
    </lineage>
</organism>
<dbReference type="InterPro" id="IPR051311">
    <property type="entry name" value="DedA_domain"/>
</dbReference>
<dbReference type="Pfam" id="PF09335">
    <property type="entry name" value="VTT_dom"/>
    <property type="match status" value="1"/>
</dbReference>
<protein>
    <submittedName>
        <fullName evidence="4">DedA family protein</fullName>
    </submittedName>
</protein>
<feature type="domain" description="VTT" evidence="3">
    <location>
        <begin position="30"/>
        <end position="156"/>
    </location>
</feature>
<accession>A0ABS1JFT6</accession>
<sequence length="201" mass="22952">MEEMVLRTIEHYGYFALFGTLVMGLIGLPVPDEFLLTFSGFLVSMGRMNWIVAVLVASAGSAIGMTVSFWIGHRFGLPLLENYGRKIHMTPERVMRVELWFTRFGRFAVPIGYFIPGVRHLTAYFTGLSKWSYRTFLLYASLGALAWSTAFISIGVLVGHRWREVTLYLHKYMLAALVLLVLGAGVWWIVHRRSKIKAERE</sequence>
<feature type="transmembrane region" description="Helical" evidence="2">
    <location>
        <begin position="12"/>
        <end position="30"/>
    </location>
</feature>
<feature type="transmembrane region" description="Helical" evidence="2">
    <location>
        <begin position="172"/>
        <end position="190"/>
    </location>
</feature>
<evidence type="ECO:0000313" key="5">
    <source>
        <dbReference type="Proteomes" id="UP000602284"/>
    </source>
</evidence>
<evidence type="ECO:0000256" key="2">
    <source>
        <dbReference type="SAM" id="Phobius"/>
    </source>
</evidence>
<feature type="transmembrane region" description="Helical" evidence="2">
    <location>
        <begin position="50"/>
        <end position="71"/>
    </location>
</feature>
<dbReference type="EMBL" id="JAEQNB010000008">
    <property type="protein sequence ID" value="MBL0389112.1"/>
    <property type="molecule type" value="Genomic_DNA"/>
</dbReference>
<dbReference type="RefSeq" id="WP_201638106.1">
    <property type="nucleotide sequence ID" value="NZ_JAEQNB010000008.1"/>
</dbReference>
<comment type="caution">
    <text evidence="4">The sequence shown here is derived from an EMBL/GenBank/DDBJ whole genome shotgun (WGS) entry which is preliminary data.</text>
</comment>
<comment type="similarity">
    <text evidence="1">Belongs to the DedA family.</text>
</comment>
<name>A0ABS1JFT6_9BACL</name>